<reference evidence="1 2" key="1">
    <citation type="journal article" date="2020" name="Mol. Biol. Evol.">
        <title>Distinct Expression and Methylation Patterns for Genes with Different Fates following a Single Whole-Genome Duplication in Flowering Plants.</title>
        <authorList>
            <person name="Shi T."/>
            <person name="Rahmani R.S."/>
            <person name="Gugger P.F."/>
            <person name="Wang M."/>
            <person name="Li H."/>
            <person name="Zhang Y."/>
            <person name="Li Z."/>
            <person name="Wang Q."/>
            <person name="Van de Peer Y."/>
            <person name="Marchal K."/>
            <person name="Chen J."/>
        </authorList>
    </citation>
    <scope>NUCLEOTIDE SEQUENCE [LARGE SCALE GENOMIC DNA]</scope>
    <source>
        <tissue evidence="1">Leaf</tissue>
    </source>
</reference>
<sequence>MWSRLMLKGCCNSSQKKQKVKIEIKTKTNYSFLSFALVILSQLMNEKIPLPYFPLQCRAKGGEREIQPFHCNTVCHMSVVFPSPPTEMRCRRSYLTVPVTCNQRHFSSSGRDEMSVILSNNFHHLQLVLCWQHHLQYVINVVFPSSARMRHQRSCPTVAITCAGNIVCHVICVILPSPLTAV</sequence>
<evidence type="ECO:0000313" key="1">
    <source>
        <dbReference type="EMBL" id="DAD21859.1"/>
    </source>
</evidence>
<dbReference type="EMBL" id="DUZY01000001">
    <property type="protein sequence ID" value="DAD21859.1"/>
    <property type="molecule type" value="Genomic_DNA"/>
</dbReference>
<accession>A0A822XS04</accession>
<protein>
    <submittedName>
        <fullName evidence="1">Uncharacterized protein</fullName>
    </submittedName>
</protein>
<proteinExistence type="predicted"/>
<dbReference type="AlphaFoldDB" id="A0A822XS04"/>
<dbReference type="Proteomes" id="UP000607653">
    <property type="component" value="Unassembled WGS sequence"/>
</dbReference>
<name>A0A822XS04_NELNU</name>
<evidence type="ECO:0000313" key="2">
    <source>
        <dbReference type="Proteomes" id="UP000607653"/>
    </source>
</evidence>
<comment type="caution">
    <text evidence="1">The sequence shown here is derived from an EMBL/GenBank/DDBJ whole genome shotgun (WGS) entry which is preliminary data.</text>
</comment>
<organism evidence="1 2">
    <name type="scientific">Nelumbo nucifera</name>
    <name type="common">Sacred lotus</name>
    <dbReference type="NCBI Taxonomy" id="4432"/>
    <lineage>
        <taxon>Eukaryota</taxon>
        <taxon>Viridiplantae</taxon>
        <taxon>Streptophyta</taxon>
        <taxon>Embryophyta</taxon>
        <taxon>Tracheophyta</taxon>
        <taxon>Spermatophyta</taxon>
        <taxon>Magnoliopsida</taxon>
        <taxon>Proteales</taxon>
        <taxon>Nelumbonaceae</taxon>
        <taxon>Nelumbo</taxon>
    </lineage>
</organism>
<keyword evidence="2" id="KW-1185">Reference proteome</keyword>
<gene>
    <name evidence="1" type="ORF">HUJ06_023322</name>
</gene>